<proteinExistence type="predicted"/>
<protein>
    <submittedName>
        <fullName evidence="2">Uncharacterized protein</fullName>
    </submittedName>
</protein>
<reference evidence="2 3" key="1">
    <citation type="submission" date="2023-02" db="EMBL/GenBank/DDBJ databases">
        <title>LHISI_Scaffold_Assembly.</title>
        <authorList>
            <person name="Stuart O.P."/>
            <person name="Cleave R."/>
            <person name="Magrath M.J.L."/>
            <person name="Mikheyev A.S."/>
        </authorList>
    </citation>
    <scope>NUCLEOTIDE SEQUENCE [LARGE SCALE GENOMIC DNA]</scope>
    <source>
        <strain evidence="2">Daus_M_001</strain>
        <tissue evidence="2">Leg muscle</tissue>
    </source>
</reference>
<accession>A0ABQ9H572</accession>
<sequence>MTLISFTRQGRRIRFIQNSCAHIKHAVRTSVGQRMHSARTRRQPPPPPPIAAVKSKVDTGYKIGYIIDPDGLLYKFHEDNRNYMLVVPGTMQNKVLTTYHN</sequence>
<feature type="region of interest" description="Disordered" evidence="1">
    <location>
        <begin position="29"/>
        <end position="51"/>
    </location>
</feature>
<comment type="caution">
    <text evidence="2">The sequence shown here is derived from an EMBL/GenBank/DDBJ whole genome shotgun (WGS) entry which is preliminary data.</text>
</comment>
<keyword evidence="3" id="KW-1185">Reference proteome</keyword>
<evidence type="ECO:0000313" key="3">
    <source>
        <dbReference type="Proteomes" id="UP001159363"/>
    </source>
</evidence>
<gene>
    <name evidence="2" type="ORF">PR048_020008</name>
</gene>
<name>A0ABQ9H572_9NEOP</name>
<organism evidence="2 3">
    <name type="scientific">Dryococelus australis</name>
    <dbReference type="NCBI Taxonomy" id="614101"/>
    <lineage>
        <taxon>Eukaryota</taxon>
        <taxon>Metazoa</taxon>
        <taxon>Ecdysozoa</taxon>
        <taxon>Arthropoda</taxon>
        <taxon>Hexapoda</taxon>
        <taxon>Insecta</taxon>
        <taxon>Pterygota</taxon>
        <taxon>Neoptera</taxon>
        <taxon>Polyneoptera</taxon>
        <taxon>Phasmatodea</taxon>
        <taxon>Verophasmatodea</taxon>
        <taxon>Anareolatae</taxon>
        <taxon>Phasmatidae</taxon>
        <taxon>Eurycanthinae</taxon>
        <taxon>Dryococelus</taxon>
    </lineage>
</organism>
<evidence type="ECO:0000313" key="2">
    <source>
        <dbReference type="EMBL" id="KAJ8879400.1"/>
    </source>
</evidence>
<dbReference type="EMBL" id="JARBHB010000007">
    <property type="protein sequence ID" value="KAJ8879400.1"/>
    <property type="molecule type" value="Genomic_DNA"/>
</dbReference>
<evidence type="ECO:0000256" key="1">
    <source>
        <dbReference type="SAM" id="MobiDB-lite"/>
    </source>
</evidence>
<dbReference type="Proteomes" id="UP001159363">
    <property type="component" value="Chromosome 6"/>
</dbReference>